<keyword evidence="3" id="KW-1185">Reference proteome</keyword>
<gene>
    <name evidence="2" type="ORF">ACJ72_03560</name>
</gene>
<dbReference type="EMBL" id="LGUA01000358">
    <property type="protein sequence ID" value="OAX82098.1"/>
    <property type="molecule type" value="Genomic_DNA"/>
</dbReference>
<evidence type="ECO:0000313" key="2">
    <source>
        <dbReference type="EMBL" id="OAX82098.1"/>
    </source>
</evidence>
<dbReference type="AlphaFoldDB" id="A0A1B7NZ85"/>
<sequence>MAIYGGSLQPPDAQSGGTPRRKSELSLVDHPLVRQKSGASGTSAARSSVNGDEGHSGFRRSHDRSSNNRPNSRAPSMGISIGTQSRIPLPVARTIPGINSVGAKTSSPPP</sequence>
<comment type="caution">
    <text evidence="2">The sequence shown here is derived from an EMBL/GenBank/DDBJ whole genome shotgun (WGS) entry which is preliminary data.</text>
</comment>
<evidence type="ECO:0000256" key="1">
    <source>
        <dbReference type="SAM" id="MobiDB-lite"/>
    </source>
</evidence>
<organism evidence="2 3">
    <name type="scientific">Emergomyces africanus</name>
    <dbReference type="NCBI Taxonomy" id="1955775"/>
    <lineage>
        <taxon>Eukaryota</taxon>
        <taxon>Fungi</taxon>
        <taxon>Dikarya</taxon>
        <taxon>Ascomycota</taxon>
        <taxon>Pezizomycotina</taxon>
        <taxon>Eurotiomycetes</taxon>
        <taxon>Eurotiomycetidae</taxon>
        <taxon>Onygenales</taxon>
        <taxon>Ajellomycetaceae</taxon>
        <taxon>Emergomyces</taxon>
    </lineage>
</organism>
<evidence type="ECO:0000313" key="3">
    <source>
        <dbReference type="Proteomes" id="UP000091918"/>
    </source>
</evidence>
<dbReference type="Proteomes" id="UP000091918">
    <property type="component" value="Unassembled WGS sequence"/>
</dbReference>
<reference evidence="2 3" key="1">
    <citation type="submission" date="2015-07" db="EMBL/GenBank/DDBJ databases">
        <title>Emmonsia species relationships and genome sequence.</title>
        <authorList>
            <person name="Cuomo C.A."/>
            <person name="Schwartz I.S."/>
            <person name="Kenyon C."/>
            <person name="de Hoog G.S."/>
            <person name="Govender N.P."/>
            <person name="Botha A."/>
            <person name="Moreno L."/>
            <person name="de Vries M."/>
            <person name="Munoz J.F."/>
            <person name="Stielow J.B."/>
        </authorList>
    </citation>
    <scope>NUCLEOTIDE SEQUENCE [LARGE SCALE GENOMIC DNA]</scope>
    <source>
        <strain evidence="2 3">CBS 136260</strain>
    </source>
</reference>
<feature type="region of interest" description="Disordered" evidence="1">
    <location>
        <begin position="1"/>
        <end position="90"/>
    </location>
</feature>
<feature type="compositionally biased region" description="Low complexity" evidence="1">
    <location>
        <begin position="67"/>
        <end position="76"/>
    </location>
</feature>
<name>A0A1B7NZ85_9EURO</name>
<proteinExistence type="predicted"/>
<protein>
    <submittedName>
        <fullName evidence="2">Uncharacterized protein</fullName>
    </submittedName>
</protein>
<accession>A0A1B7NZ85</accession>
<feature type="compositionally biased region" description="Low complexity" evidence="1">
    <location>
        <begin position="37"/>
        <end position="48"/>
    </location>
</feature>